<dbReference type="PANTHER" id="PTHR20992:SF9">
    <property type="entry name" value="AT15442P-RELATED"/>
    <property type="match status" value="1"/>
</dbReference>
<feature type="transmembrane region" description="Helical" evidence="2">
    <location>
        <begin position="215"/>
        <end position="233"/>
    </location>
</feature>
<keyword evidence="2" id="KW-1133">Transmembrane helix</keyword>
<evidence type="ECO:0000313" key="4">
    <source>
        <dbReference type="Proteomes" id="UP001597187"/>
    </source>
</evidence>
<accession>A0ABD6AXM6</accession>
<feature type="transmembrane region" description="Helical" evidence="2">
    <location>
        <begin position="314"/>
        <end position="336"/>
    </location>
</feature>
<dbReference type="AlphaFoldDB" id="A0ABD6AXM6"/>
<evidence type="ECO:0000313" key="3">
    <source>
        <dbReference type="EMBL" id="MFD1514053.1"/>
    </source>
</evidence>
<keyword evidence="2" id="KW-0812">Transmembrane</keyword>
<dbReference type="EMBL" id="JBHUDC010000005">
    <property type="protein sequence ID" value="MFD1514053.1"/>
    <property type="molecule type" value="Genomic_DNA"/>
</dbReference>
<organism evidence="3 4">
    <name type="scientific">Halomarina rubra</name>
    <dbReference type="NCBI Taxonomy" id="2071873"/>
    <lineage>
        <taxon>Archaea</taxon>
        <taxon>Methanobacteriati</taxon>
        <taxon>Methanobacteriota</taxon>
        <taxon>Stenosarchaea group</taxon>
        <taxon>Halobacteria</taxon>
        <taxon>Halobacteriales</taxon>
        <taxon>Natronomonadaceae</taxon>
        <taxon>Halomarina</taxon>
    </lineage>
</organism>
<keyword evidence="4" id="KW-1185">Reference proteome</keyword>
<protein>
    <submittedName>
        <fullName evidence="3">TIGR00341 family protein</fullName>
    </submittedName>
</protein>
<dbReference type="PANTHER" id="PTHR20992">
    <property type="entry name" value="AT15442P-RELATED"/>
    <property type="match status" value="1"/>
</dbReference>
<dbReference type="Pfam" id="PF04087">
    <property type="entry name" value="DUF389"/>
    <property type="match status" value="1"/>
</dbReference>
<sequence>MRLVQVLIPEGAREHVLETLDDEGIDYAAFEEIGRGDFEAMVQFPVPPSGVEPVLERLTDAGIREDSYTIVLAPETVVSQRLTALIERYPGLRISREELYARAEDLAPANSTFFAFLVLSTVIATTGLLLDSAATIIGAMVVAPLMGPAISASVGTVLDDQRMAARGVRLQVVGLLAAIATGAVMGWLLQFTILIPPDLDILTVPQIVERTNPNFLSLFLALGSGLAGAISIMRGSGSTLVGVAIAVALIPPAATAGLGLAFGPFGVAVGASVLVLVNLLAINLSALVLFYLAGFRPLDADQVEGVRRSVVSRIAVIAVGIVVLSVVLGAVTWTTFQTESYAAQAQNEIQQEFDRVDAEGVELVSVEVAYEPVDLVLGNEPEVDVLIGIPRDVQAPPDLAQRLDDHLTEQLGRDVVVRMGFVEAEVSESEPPDPPFGRVAESSPTSLADRRLTTVAT</sequence>
<evidence type="ECO:0000256" key="2">
    <source>
        <dbReference type="SAM" id="Phobius"/>
    </source>
</evidence>
<name>A0ABD6AXM6_9EURY</name>
<feature type="transmembrane region" description="Helical" evidence="2">
    <location>
        <begin position="170"/>
        <end position="195"/>
    </location>
</feature>
<dbReference type="RefSeq" id="WP_250874007.1">
    <property type="nucleotide sequence ID" value="NZ_JALXFV010000005.1"/>
</dbReference>
<feature type="transmembrane region" description="Helical" evidence="2">
    <location>
        <begin position="268"/>
        <end position="293"/>
    </location>
</feature>
<keyword evidence="2" id="KW-0472">Membrane</keyword>
<feature type="transmembrane region" description="Helical" evidence="2">
    <location>
        <begin position="112"/>
        <end position="130"/>
    </location>
</feature>
<feature type="transmembrane region" description="Helical" evidence="2">
    <location>
        <begin position="240"/>
        <end position="262"/>
    </location>
</feature>
<proteinExistence type="predicted"/>
<feature type="transmembrane region" description="Helical" evidence="2">
    <location>
        <begin position="136"/>
        <end position="158"/>
    </location>
</feature>
<feature type="region of interest" description="Disordered" evidence="1">
    <location>
        <begin position="425"/>
        <end position="457"/>
    </location>
</feature>
<dbReference type="Proteomes" id="UP001597187">
    <property type="component" value="Unassembled WGS sequence"/>
</dbReference>
<dbReference type="InterPro" id="IPR005240">
    <property type="entry name" value="DUF389"/>
</dbReference>
<evidence type="ECO:0000256" key="1">
    <source>
        <dbReference type="SAM" id="MobiDB-lite"/>
    </source>
</evidence>
<dbReference type="NCBIfam" id="TIGR00341">
    <property type="entry name" value="TIGR00341 family protein"/>
    <property type="match status" value="1"/>
</dbReference>
<comment type="caution">
    <text evidence="3">The sequence shown here is derived from an EMBL/GenBank/DDBJ whole genome shotgun (WGS) entry which is preliminary data.</text>
</comment>
<reference evidence="3 4" key="1">
    <citation type="journal article" date="2019" name="Int. J. Syst. Evol. Microbiol.">
        <title>The Global Catalogue of Microorganisms (GCM) 10K type strain sequencing project: providing services to taxonomists for standard genome sequencing and annotation.</title>
        <authorList>
            <consortium name="The Broad Institute Genomics Platform"/>
            <consortium name="The Broad Institute Genome Sequencing Center for Infectious Disease"/>
            <person name="Wu L."/>
            <person name="Ma J."/>
        </authorList>
    </citation>
    <scope>NUCLEOTIDE SEQUENCE [LARGE SCALE GENOMIC DNA]</scope>
    <source>
        <strain evidence="3 4">CGMCC 1.12563</strain>
    </source>
</reference>
<gene>
    <name evidence="3" type="ORF">ACFSBT_12255</name>
</gene>
<feature type="compositionally biased region" description="Basic and acidic residues" evidence="1">
    <location>
        <begin position="448"/>
        <end position="457"/>
    </location>
</feature>